<evidence type="ECO:0000313" key="5">
    <source>
        <dbReference type="EMBL" id="MDT0575802.1"/>
    </source>
</evidence>
<evidence type="ECO:0000256" key="1">
    <source>
        <dbReference type="ARBA" id="ARBA00009759"/>
    </source>
</evidence>
<dbReference type="Gene3D" id="3.40.190.80">
    <property type="match status" value="1"/>
</dbReference>
<dbReference type="CDD" id="cd01638">
    <property type="entry name" value="CysQ"/>
    <property type="match status" value="1"/>
</dbReference>
<comment type="similarity">
    <text evidence="1">Belongs to the inositol monophosphatase superfamily.</text>
</comment>
<dbReference type="Pfam" id="PF00459">
    <property type="entry name" value="Inositol_P"/>
    <property type="match status" value="1"/>
</dbReference>
<organism evidence="5 6">
    <name type="scientific">Croceicoccus esteveae</name>
    <dbReference type="NCBI Taxonomy" id="3075597"/>
    <lineage>
        <taxon>Bacteria</taxon>
        <taxon>Pseudomonadati</taxon>
        <taxon>Pseudomonadota</taxon>
        <taxon>Alphaproteobacteria</taxon>
        <taxon>Sphingomonadales</taxon>
        <taxon>Erythrobacteraceae</taxon>
        <taxon>Croceicoccus</taxon>
    </lineage>
</organism>
<reference evidence="5 6" key="1">
    <citation type="submission" date="2023-09" db="EMBL/GenBank/DDBJ databases">
        <authorList>
            <person name="Rey-Velasco X."/>
        </authorList>
    </citation>
    <scope>NUCLEOTIDE SEQUENCE [LARGE SCALE GENOMIC DNA]</scope>
    <source>
        <strain evidence="5 6">F390</strain>
    </source>
</reference>
<dbReference type="GO" id="GO:0008441">
    <property type="term" value="F:3'(2'),5'-bisphosphate nucleotidase activity"/>
    <property type="evidence" value="ECO:0007669"/>
    <property type="project" value="UniProtKB-EC"/>
</dbReference>
<protein>
    <submittedName>
        <fullName evidence="5">3'(2'),5'-bisphosphate nucleotidase CysQ</fullName>
        <ecNumber evidence="5">3.1.3.7</ecNumber>
    </submittedName>
</protein>
<dbReference type="RefSeq" id="WP_311340363.1">
    <property type="nucleotide sequence ID" value="NZ_JAVRHS010000003.1"/>
</dbReference>
<evidence type="ECO:0000256" key="3">
    <source>
        <dbReference type="ARBA" id="ARBA00022801"/>
    </source>
</evidence>
<keyword evidence="3 5" id="KW-0378">Hydrolase</keyword>
<evidence type="ECO:0000256" key="2">
    <source>
        <dbReference type="ARBA" id="ARBA00022723"/>
    </source>
</evidence>
<keyword evidence="2" id="KW-0479">Metal-binding</keyword>
<accession>A0ABU2ZGS8</accession>
<gene>
    <name evidence="5" type="ORF">RM533_06345</name>
</gene>
<dbReference type="PRINTS" id="PR00377">
    <property type="entry name" value="IMPHPHTASES"/>
</dbReference>
<dbReference type="InterPro" id="IPR000760">
    <property type="entry name" value="Inositol_monophosphatase-like"/>
</dbReference>
<comment type="caution">
    <text evidence="5">The sequence shown here is derived from an EMBL/GenBank/DDBJ whole genome shotgun (WGS) entry which is preliminary data.</text>
</comment>
<dbReference type="Proteomes" id="UP001259803">
    <property type="component" value="Unassembled WGS sequence"/>
</dbReference>
<name>A0ABU2ZGS8_9SPHN</name>
<dbReference type="PANTHER" id="PTHR20854:SF4">
    <property type="entry name" value="INOSITOL-1-MONOPHOSPHATASE-RELATED"/>
    <property type="match status" value="1"/>
</dbReference>
<dbReference type="EC" id="3.1.3.7" evidence="5"/>
<dbReference type="EMBL" id="JAVRHS010000003">
    <property type="protein sequence ID" value="MDT0575802.1"/>
    <property type="molecule type" value="Genomic_DNA"/>
</dbReference>
<dbReference type="SUPFAM" id="SSF56655">
    <property type="entry name" value="Carbohydrate phosphatase"/>
    <property type="match status" value="1"/>
</dbReference>
<sequence length="261" mass="28170">MLDREELERIVREAGRIGMGLWPGAGHAPQVWDKPDKSPVSAADMAVDTFLRTELSTLVPQAGWLSEETEDTLERLGRDLIWLVDPIDGTRDFLRGRDGWAVSVALIKSGQPLIASLYAPAKDEFWSAERGQGARRNGDRLRASRRAALSGSRMPADLPIRGSGKEHGFVAVAKPNSIALRIAMVAADEADLVGTTRWGHEWDLGAACLIASEAGAIVTDACGDDLVFNKSNPRILGVLAAASEIHSDAARNLKKALSQTR</sequence>
<dbReference type="Gene3D" id="3.30.540.10">
    <property type="entry name" value="Fructose-1,6-Bisphosphatase, subunit A, domain 1"/>
    <property type="match status" value="1"/>
</dbReference>
<evidence type="ECO:0000313" key="6">
    <source>
        <dbReference type="Proteomes" id="UP001259803"/>
    </source>
</evidence>
<keyword evidence="4" id="KW-0460">Magnesium</keyword>
<dbReference type="PANTHER" id="PTHR20854">
    <property type="entry name" value="INOSITOL MONOPHOSPHATASE"/>
    <property type="match status" value="1"/>
</dbReference>
<dbReference type="PROSITE" id="PS00629">
    <property type="entry name" value="IMP_1"/>
    <property type="match status" value="1"/>
</dbReference>
<keyword evidence="6" id="KW-1185">Reference proteome</keyword>
<proteinExistence type="inferred from homology"/>
<evidence type="ECO:0000256" key="4">
    <source>
        <dbReference type="ARBA" id="ARBA00022842"/>
    </source>
</evidence>
<dbReference type="InterPro" id="IPR020583">
    <property type="entry name" value="Inositol_monoP_metal-BS"/>
</dbReference>